<sequence>MNVLSESEWRARQAAHRSRVERWTEPHRHRRFHARKHPVLDFLFTYYSFRPSRLERWQPGVGVALEGGEEFLARSGFAATPRGVALDPAALTPKRRDTAEFVLALLTATASRKPRLGCFGLHEWAMVYRAEQQQVRHADWPLRLGHAGTDRVVESMPIHCTHHDAFRFFTPPARPLNAVQPQRSDQVRMEQPGCLHANMDLFKWAYKLDPFVPAELVADCFDLAVRVRELDMRASPYDLRELGYEPVPVETPEGRADYVRRQRAFADEAAVLRQRLIDTCRDLLSWADRHEAA</sequence>
<evidence type="ECO:0000313" key="1">
    <source>
        <dbReference type="EMBL" id="MFD0920260.1"/>
    </source>
</evidence>
<keyword evidence="2" id="KW-1185">Reference proteome</keyword>
<comment type="caution">
    <text evidence="1">The sequence shown here is derived from an EMBL/GenBank/DDBJ whole genome shotgun (WGS) entry which is preliminary data.</text>
</comment>
<reference evidence="2" key="1">
    <citation type="journal article" date="2019" name="Int. J. Syst. Evol. Microbiol.">
        <title>The Global Catalogue of Microorganisms (GCM) 10K type strain sequencing project: providing services to taxonomists for standard genome sequencing and annotation.</title>
        <authorList>
            <consortium name="The Broad Institute Genomics Platform"/>
            <consortium name="The Broad Institute Genome Sequencing Center for Infectious Disease"/>
            <person name="Wu L."/>
            <person name="Ma J."/>
        </authorList>
    </citation>
    <scope>NUCLEOTIDE SEQUENCE [LARGE SCALE GENOMIC DNA]</scope>
    <source>
        <strain evidence="2">CCUG 56401</strain>
    </source>
</reference>
<organism evidence="1 2">
    <name type="scientific">Saccharopolyspora rosea</name>
    <dbReference type="NCBI Taxonomy" id="524884"/>
    <lineage>
        <taxon>Bacteria</taxon>
        <taxon>Bacillati</taxon>
        <taxon>Actinomycetota</taxon>
        <taxon>Actinomycetes</taxon>
        <taxon>Pseudonocardiales</taxon>
        <taxon>Pseudonocardiaceae</taxon>
        <taxon>Saccharopolyspora</taxon>
    </lineage>
</organism>
<name>A0ABW3FQ35_9PSEU</name>
<dbReference type="Proteomes" id="UP001597018">
    <property type="component" value="Unassembled WGS sequence"/>
</dbReference>
<dbReference type="RefSeq" id="WP_263247877.1">
    <property type="nucleotide sequence ID" value="NZ_BAABLT010000017.1"/>
</dbReference>
<proteinExistence type="predicted"/>
<accession>A0ABW3FQ35</accession>
<protein>
    <submittedName>
        <fullName evidence="1">3-methyladenine DNA glycosylase</fullName>
    </submittedName>
</protein>
<gene>
    <name evidence="1" type="ORF">ACFQ16_10965</name>
</gene>
<evidence type="ECO:0000313" key="2">
    <source>
        <dbReference type="Proteomes" id="UP001597018"/>
    </source>
</evidence>
<dbReference type="EMBL" id="JBHTIW010000006">
    <property type="protein sequence ID" value="MFD0920260.1"/>
    <property type="molecule type" value="Genomic_DNA"/>
</dbReference>